<gene>
    <name evidence="7" type="primary">CWC2</name>
    <name evidence="7" type="ORF">BGZ65_005995</name>
</gene>
<feature type="domain" description="RRM" evidence="6">
    <location>
        <begin position="6"/>
        <end position="69"/>
    </location>
</feature>
<proteinExistence type="predicted"/>
<feature type="compositionally biased region" description="Low complexity" evidence="5">
    <location>
        <begin position="194"/>
        <end position="206"/>
    </location>
</feature>
<reference evidence="7" key="1">
    <citation type="journal article" date="2020" name="Fungal Divers.">
        <title>Resolving the Mortierellaceae phylogeny through synthesis of multi-gene phylogenetics and phylogenomics.</title>
        <authorList>
            <person name="Vandepol N."/>
            <person name="Liber J."/>
            <person name="Desiro A."/>
            <person name="Na H."/>
            <person name="Kennedy M."/>
            <person name="Barry K."/>
            <person name="Grigoriev I.V."/>
            <person name="Miller A.N."/>
            <person name="O'Donnell K."/>
            <person name="Stajich J.E."/>
            <person name="Bonito G."/>
        </authorList>
    </citation>
    <scope>NUCLEOTIDE SEQUENCE</scope>
    <source>
        <strain evidence="7">MES-2147</strain>
    </source>
</reference>
<keyword evidence="3" id="KW-0508">mRNA splicing</keyword>
<keyword evidence="1" id="KW-0747">Spliceosome</keyword>
<keyword evidence="2 4" id="KW-0694">RNA-binding</keyword>
<dbReference type="Proteomes" id="UP000749646">
    <property type="component" value="Unassembled WGS sequence"/>
</dbReference>
<dbReference type="InterPro" id="IPR000504">
    <property type="entry name" value="RRM_dom"/>
</dbReference>
<evidence type="ECO:0000256" key="2">
    <source>
        <dbReference type="ARBA" id="ARBA00022884"/>
    </source>
</evidence>
<dbReference type="PANTHER" id="PTHR14089:SF2">
    <property type="entry name" value="PRE-MRNA-SPLICING FACTOR CWC2"/>
    <property type="match status" value="1"/>
</dbReference>
<dbReference type="Pfam" id="PF00076">
    <property type="entry name" value="RRM_1"/>
    <property type="match status" value="1"/>
</dbReference>
<dbReference type="GO" id="GO:0000974">
    <property type="term" value="C:Prp19 complex"/>
    <property type="evidence" value="ECO:0007669"/>
    <property type="project" value="TreeGrafter"/>
</dbReference>
<dbReference type="GO" id="GO:0071007">
    <property type="term" value="C:U2-type catalytic step 2 spliceosome"/>
    <property type="evidence" value="ECO:0007669"/>
    <property type="project" value="TreeGrafter"/>
</dbReference>
<evidence type="ECO:0000256" key="3">
    <source>
        <dbReference type="ARBA" id="ARBA00023187"/>
    </source>
</evidence>
<comment type="caution">
    <text evidence="7">The sequence shown here is derived from an EMBL/GenBank/DDBJ whole genome shotgun (WGS) entry which is preliminary data.</text>
</comment>
<dbReference type="PANTHER" id="PTHR14089">
    <property type="entry name" value="PRE-MRNA-SPLICING FACTOR RBM22"/>
    <property type="match status" value="1"/>
</dbReference>
<dbReference type="GO" id="GO:0017070">
    <property type="term" value="F:U6 snRNA binding"/>
    <property type="evidence" value="ECO:0007669"/>
    <property type="project" value="TreeGrafter"/>
</dbReference>
<feature type="region of interest" description="Disordered" evidence="5">
    <location>
        <begin position="194"/>
        <end position="237"/>
    </location>
</feature>
<dbReference type="GO" id="GO:0071006">
    <property type="term" value="C:U2-type catalytic step 1 spliceosome"/>
    <property type="evidence" value="ECO:0007669"/>
    <property type="project" value="TreeGrafter"/>
</dbReference>
<organism evidence="7 8">
    <name type="scientific">Modicella reniformis</name>
    <dbReference type="NCBI Taxonomy" id="1440133"/>
    <lineage>
        <taxon>Eukaryota</taxon>
        <taxon>Fungi</taxon>
        <taxon>Fungi incertae sedis</taxon>
        <taxon>Mucoromycota</taxon>
        <taxon>Mortierellomycotina</taxon>
        <taxon>Mortierellomycetes</taxon>
        <taxon>Mortierellales</taxon>
        <taxon>Mortierellaceae</taxon>
        <taxon>Modicella</taxon>
    </lineage>
</organism>
<dbReference type="OrthoDB" id="10251848at2759"/>
<keyword evidence="8" id="KW-1185">Reference proteome</keyword>
<dbReference type="InterPro" id="IPR012677">
    <property type="entry name" value="Nucleotide-bd_a/b_plait_sf"/>
</dbReference>
<feature type="region of interest" description="Disordered" evidence="5">
    <location>
        <begin position="101"/>
        <end position="130"/>
    </location>
</feature>
<protein>
    <submittedName>
        <fullName evidence="7">Pre-mRNA-splicing factor</fullName>
    </submittedName>
</protein>
<sequence>MHAIAEKHFKAWGDIDRIKVLTDKGVAFVTYQNRLNAEFAKEAMANQSLDHNELIGVLFKILNIRWATGDPNPKVQAINKRKAVEMVQQAIESKLSTEFKEAQHLPGSEDLGLKKRSKQEENNGTEAPTPTLYLGADGQYYYDYGDYGYNHETQQYDPARLDNYSGLVNSGKSKSPAASSILLQDRIKATLLSKAPSLPSTSPSLSKDAKETNLKPATSALGALATYGSDSESSEGE</sequence>
<dbReference type="InterPro" id="IPR039171">
    <property type="entry name" value="Cwc2/Slt11"/>
</dbReference>
<evidence type="ECO:0000256" key="4">
    <source>
        <dbReference type="PROSITE-ProRule" id="PRU00176"/>
    </source>
</evidence>
<dbReference type="Gene3D" id="3.30.70.330">
    <property type="match status" value="1"/>
</dbReference>
<dbReference type="GO" id="GO:0008380">
    <property type="term" value="P:RNA splicing"/>
    <property type="evidence" value="ECO:0007669"/>
    <property type="project" value="UniProtKB-KW"/>
</dbReference>
<dbReference type="AlphaFoldDB" id="A0A9P6IJL9"/>
<dbReference type="EMBL" id="JAAAHW010010208">
    <property type="protein sequence ID" value="KAF9928948.1"/>
    <property type="molecule type" value="Genomic_DNA"/>
</dbReference>
<dbReference type="GO" id="GO:0036002">
    <property type="term" value="F:pre-mRNA binding"/>
    <property type="evidence" value="ECO:0007669"/>
    <property type="project" value="TreeGrafter"/>
</dbReference>
<evidence type="ECO:0000259" key="6">
    <source>
        <dbReference type="PROSITE" id="PS50102"/>
    </source>
</evidence>
<evidence type="ECO:0000256" key="5">
    <source>
        <dbReference type="SAM" id="MobiDB-lite"/>
    </source>
</evidence>
<accession>A0A9P6IJL9</accession>
<evidence type="ECO:0000313" key="8">
    <source>
        <dbReference type="Proteomes" id="UP000749646"/>
    </source>
</evidence>
<name>A0A9P6IJL9_9FUNG</name>
<dbReference type="SUPFAM" id="SSF54928">
    <property type="entry name" value="RNA-binding domain, RBD"/>
    <property type="match status" value="1"/>
</dbReference>
<evidence type="ECO:0000256" key="1">
    <source>
        <dbReference type="ARBA" id="ARBA00022728"/>
    </source>
</evidence>
<evidence type="ECO:0000313" key="7">
    <source>
        <dbReference type="EMBL" id="KAF9928948.1"/>
    </source>
</evidence>
<dbReference type="PROSITE" id="PS50102">
    <property type="entry name" value="RRM"/>
    <property type="match status" value="1"/>
</dbReference>
<dbReference type="InterPro" id="IPR035979">
    <property type="entry name" value="RBD_domain_sf"/>
</dbReference>
<keyword evidence="1" id="KW-0507">mRNA processing</keyword>